<dbReference type="EMBL" id="JAMBOL010000027">
    <property type="protein sequence ID" value="MCM3716067.1"/>
    <property type="molecule type" value="Genomic_DNA"/>
</dbReference>
<dbReference type="PANTHER" id="PTHR13604:SF0">
    <property type="entry name" value="ABASIC SITE PROCESSING PROTEIN HMCES"/>
    <property type="match status" value="1"/>
</dbReference>
<name>A0A9X2DV27_9BACI</name>
<evidence type="ECO:0000256" key="6">
    <source>
        <dbReference type="ARBA" id="ARBA00023125"/>
    </source>
</evidence>
<keyword evidence="6" id="KW-0238">DNA-binding</keyword>
<dbReference type="AlphaFoldDB" id="A0A9X2DV27"/>
<dbReference type="InterPro" id="IPR003738">
    <property type="entry name" value="SRAP"/>
</dbReference>
<dbReference type="Proteomes" id="UP001139179">
    <property type="component" value="Unassembled WGS sequence"/>
</dbReference>
<evidence type="ECO:0000256" key="1">
    <source>
        <dbReference type="ARBA" id="ARBA00008136"/>
    </source>
</evidence>
<evidence type="ECO:0000256" key="7">
    <source>
        <dbReference type="ARBA" id="ARBA00023239"/>
    </source>
</evidence>
<evidence type="ECO:0000256" key="2">
    <source>
        <dbReference type="ARBA" id="ARBA00022670"/>
    </source>
</evidence>
<keyword evidence="4 8" id="KW-0378">Hydrolase</keyword>
<evidence type="ECO:0000256" key="5">
    <source>
        <dbReference type="ARBA" id="ARBA00023124"/>
    </source>
</evidence>
<gene>
    <name evidence="9" type="ORF">M3202_18605</name>
</gene>
<keyword evidence="5" id="KW-0190">Covalent protein-DNA linkage</keyword>
<dbReference type="GO" id="GO:0016829">
    <property type="term" value="F:lyase activity"/>
    <property type="evidence" value="ECO:0007669"/>
    <property type="project" value="UniProtKB-KW"/>
</dbReference>
<evidence type="ECO:0000313" key="9">
    <source>
        <dbReference type="EMBL" id="MCM3716067.1"/>
    </source>
</evidence>
<keyword evidence="3" id="KW-0227">DNA damage</keyword>
<reference evidence="9" key="1">
    <citation type="submission" date="2022-05" db="EMBL/GenBank/DDBJ databases">
        <title>Comparative Genomics of Spacecraft Associated Microbes.</title>
        <authorList>
            <person name="Tran M.T."/>
            <person name="Wright A."/>
            <person name="Seuylemezian A."/>
            <person name="Eisen J."/>
            <person name="Coil D."/>
        </authorList>
    </citation>
    <scope>NUCLEOTIDE SEQUENCE</scope>
    <source>
        <strain evidence="9">214.1.1</strain>
    </source>
</reference>
<comment type="similarity">
    <text evidence="1 8">Belongs to the SOS response-associated peptidase family.</text>
</comment>
<dbReference type="PANTHER" id="PTHR13604">
    <property type="entry name" value="DC12-RELATED"/>
    <property type="match status" value="1"/>
</dbReference>
<dbReference type="GO" id="GO:0006508">
    <property type="term" value="P:proteolysis"/>
    <property type="evidence" value="ECO:0007669"/>
    <property type="project" value="UniProtKB-KW"/>
</dbReference>
<keyword evidence="7" id="KW-0456">Lyase</keyword>
<organism evidence="9 10">
    <name type="scientific">Halalkalibacter oceani</name>
    <dbReference type="NCBI Taxonomy" id="1653776"/>
    <lineage>
        <taxon>Bacteria</taxon>
        <taxon>Bacillati</taxon>
        <taxon>Bacillota</taxon>
        <taxon>Bacilli</taxon>
        <taxon>Bacillales</taxon>
        <taxon>Bacillaceae</taxon>
        <taxon>Halalkalibacter</taxon>
    </lineage>
</organism>
<dbReference type="RefSeq" id="WP_251224746.1">
    <property type="nucleotide sequence ID" value="NZ_JAMBOL010000027.1"/>
</dbReference>
<evidence type="ECO:0000256" key="3">
    <source>
        <dbReference type="ARBA" id="ARBA00022763"/>
    </source>
</evidence>
<evidence type="ECO:0000256" key="8">
    <source>
        <dbReference type="RuleBase" id="RU364100"/>
    </source>
</evidence>
<comment type="caution">
    <text evidence="9">The sequence shown here is derived from an EMBL/GenBank/DDBJ whole genome shotgun (WGS) entry which is preliminary data.</text>
</comment>
<sequence length="221" mass="25392">MCGRFTLTATKGTLQEQFSLPFPEFTPNYNVAPSQQILAIVSGGNEKKAGFLHWGLVPSWAKDKKIGYKMINARSETLDEKPAFKRLLSRRRCLIPADGFYEWKREDDGKTKQPFRITIGNGQLFTFAGLWDKWRTEEEEYFSCTIITTKPNQLMESIHDRMPVILEGDDQDIWLNKDIEDKHILKNILNPYDANNMSAYPVSTLVNNPRNNNEACIDPLS</sequence>
<protein>
    <recommendedName>
        <fullName evidence="8">Abasic site processing protein</fullName>
        <ecNumber evidence="8">3.4.-.-</ecNumber>
    </recommendedName>
</protein>
<dbReference type="GO" id="GO:0003697">
    <property type="term" value="F:single-stranded DNA binding"/>
    <property type="evidence" value="ECO:0007669"/>
    <property type="project" value="InterPro"/>
</dbReference>
<accession>A0A9X2DV27</accession>
<proteinExistence type="inferred from homology"/>
<keyword evidence="10" id="KW-1185">Reference proteome</keyword>
<dbReference type="Gene3D" id="3.90.1680.10">
    <property type="entry name" value="SOS response associated peptidase-like"/>
    <property type="match status" value="1"/>
</dbReference>
<keyword evidence="2 8" id="KW-0645">Protease</keyword>
<dbReference type="EC" id="3.4.-.-" evidence="8"/>
<dbReference type="GO" id="GO:0008233">
    <property type="term" value="F:peptidase activity"/>
    <property type="evidence" value="ECO:0007669"/>
    <property type="project" value="UniProtKB-KW"/>
</dbReference>
<dbReference type="SUPFAM" id="SSF143081">
    <property type="entry name" value="BB1717-like"/>
    <property type="match status" value="1"/>
</dbReference>
<evidence type="ECO:0000313" key="10">
    <source>
        <dbReference type="Proteomes" id="UP001139179"/>
    </source>
</evidence>
<dbReference type="Pfam" id="PF02586">
    <property type="entry name" value="SRAP"/>
    <property type="match status" value="1"/>
</dbReference>
<dbReference type="GO" id="GO:0106300">
    <property type="term" value="P:protein-DNA covalent cross-linking repair"/>
    <property type="evidence" value="ECO:0007669"/>
    <property type="project" value="InterPro"/>
</dbReference>
<dbReference type="InterPro" id="IPR036590">
    <property type="entry name" value="SRAP-like"/>
</dbReference>
<evidence type="ECO:0000256" key="4">
    <source>
        <dbReference type="ARBA" id="ARBA00022801"/>
    </source>
</evidence>